<feature type="coiled-coil region" evidence="6">
    <location>
        <begin position="52"/>
        <end position="87"/>
    </location>
</feature>
<sequence length="195" mass="22239">MFSLSIASPSSLKIPPKTTSTFPKSSFNGIRIPTPYKPSFRSPSSSSSVVMMAKREEELKEIRAKTTEELNEEIVDLKGELLMLRLQKSVRNEFKPSEFGRMRKRTENGKSNDDSPLGNMEEGHPNRGWCSGISKLYDQVARMLTVKREREIEEGINKRLSRKLDRQWKKSIVVRPPPSLKKLQEEEAAAEAEKS</sequence>
<dbReference type="GO" id="GO:0003735">
    <property type="term" value="F:structural constituent of ribosome"/>
    <property type="evidence" value="ECO:0007669"/>
    <property type="project" value="InterPro"/>
</dbReference>
<keyword evidence="3" id="KW-0687">Ribonucleoprotein</keyword>
<keyword evidence="2 8" id="KW-0689">Ribosomal protein</keyword>
<protein>
    <recommendedName>
        <fullName evidence="4">Large ribosomal subunit protein uL29c</fullName>
    </recommendedName>
    <alternativeName>
        <fullName evidence="5">50S ribosomal protein L29, chloroplastic</fullName>
    </alternativeName>
</protein>
<evidence type="ECO:0000256" key="4">
    <source>
        <dbReference type="ARBA" id="ARBA00040028"/>
    </source>
</evidence>
<dbReference type="InterPro" id="IPR050063">
    <property type="entry name" value="Ribosomal_protein_uL29"/>
</dbReference>
<keyword evidence="6" id="KW-0175">Coiled coil</keyword>
<evidence type="ECO:0000256" key="5">
    <source>
        <dbReference type="ARBA" id="ARBA00042960"/>
    </source>
</evidence>
<evidence type="ECO:0000256" key="6">
    <source>
        <dbReference type="SAM" id="Coils"/>
    </source>
</evidence>
<name>A0A438KR69_VITVI</name>
<evidence type="ECO:0000256" key="2">
    <source>
        <dbReference type="ARBA" id="ARBA00022980"/>
    </source>
</evidence>
<feature type="compositionally biased region" description="Acidic residues" evidence="7">
    <location>
        <begin position="186"/>
        <end position="195"/>
    </location>
</feature>
<proteinExistence type="inferred from homology"/>
<dbReference type="GO" id="GO:1990904">
    <property type="term" value="C:ribonucleoprotein complex"/>
    <property type="evidence" value="ECO:0007669"/>
    <property type="project" value="UniProtKB-KW"/>
</dbReference>
<dbReference type="CDD" id="cd00427">
    <property type="entry name" value="Ribosomal_L29_HIP"/>
    <property type="match status" value="1"/>
</dbReference>
<feature type="region of interest" description="Disordered" evidence="7">
    <location>
        <begin position="33"/>
        <end position="52"/>
    </location>
</feature>
<dbReference type="InterPro" id="IPR001854">
    <property type="entry name" value="Ribosomal_uL29"/>
</dbReference>
<dbReference type="SUPFAM" id="SSF46561">
    <property type="entry name" value="Ribosomal protein L29 (L29p)"/>
    <property type="match status" value="1"/>
</dbReference>
<dbReference type="PANTHER" id="PTHR10916:SF0">
    <property type="entry name" value="LARGE RIBOSOMAL SUBUNIT PROTEIN UL29C"/>
    <property type="match status" value="1"/>
</dbReference>
<dbReference type="InterPro" id="IPR036049">
    <property type="entry name" value="Ribosomal_uL29_sf"/>
</dbReference>
<comment type="similarity">
    <text evidence="1">Belongs to the universal ribosomal protein uL29 family.</text>
</comment>
<feature type="region of interest" description="Disordered" evidence="7">
    <location>
        <begin position="97"/>
        <end position="128"/>
    </location>
</feature>
<accession>A0A438KR69</accession>
<feature type="compositionally biased region" description="Low complexity" evidence="7">
    <location>
        <begin position="38"/>
        <end position="48"/>
    </location>
</feature>
<dbReference type="PANTHER" id="PTHR10916">
    <property type="entry name" value="60S RIBOSOMAL PROTEIN L35/50S RIBOSOMAL PROTEIN L29"/>
    <property type="match status" value="1"/>
</dbReference>
<evidence type="ECO:0000256" key="3">
    <source>
        <dbReference type="ARBA" id="ARBA00023274"/>
    </source>
</evidence>
<evidence type="ECO:0000256" key="7">
    <source>
        <dbReference type="SAM" id="MobiDB-lite"/>
    </source>
</evidence>
<dbReference type="HAMAP" id="MF_00374">
    <property type="entry name" value="Ribosomal_uL29"/>
    <property type="match status" value="1"/>
</dbReference>
<dbReference type="AlphaFoldDB" id="A0A438KR69"/>
<evidence type="ECO:0000313" key="9">
    <source>
        <dbReference type="Proteomes" id="UP000288805"/>
    </source>
</evidence>
<dbReference type="GO" id="GO:0005840">
    <property type="term" value="C:ribosome"/>
    <property type="evidence" value="ECO:0007669"/>
    <property type="project" value="UniProtKB-KW"/>
</dbReference>
<evidence type="ECO:0000256" key="1">
    <source>
        <dbReference type="ARBA" id="ARBA00009254"/>
    </source>
</evidence>
<feature type="region of interest" description="Disordered" evidence="7">
    <location>
        <begin position="1"/>
        <end position="28"/>
    </location>
</feature>
<feature type="compositionally biased region" description="Basic and acidic residues" evidence="7">
    <location>
        <begin position="97"/>
        <end position="113"/>
    </location>
</feature>
<feature type="region of interest" description="Disordered" evidence="7">
    <location>
        <begin position="175"/>
        <end position="195"/>
    </location>
</feature>
<dbReference type="NCBIfam" id="TIGR00012">
    <property type="entry name" value="L29"/>
    <property type="match status" value="1"/>
</dbReference>
<dbReference type="Gene3D" id="1.10.287.310">
    <property type="match status" value="1"/>
</dbReference>
<reference evidence="8 9" key="1">
    <citation type="journal article" date="2018" name="PLoS Genet.">
        <title>Population sequencing reveals clonal diversity and ancestral inbreeding in the grapevine cultivar Chardonnay.</title>
        <authorList>
            <person name="Roach M.J."/>
            <person name="Johnson D.L."/>
            <person name="Bohlmann J."/>
            <person name="van Vuuren H.J."/>
            <person name="Jones S.J."/>
            <person name="Pretorius I.S."/>
            <person name="Schmidt S.A."/>
            <person name="Borneman A.R."/>
        </authorList>
    </citation>
    <scope>NUCLEOTIDE SEQUENCE [LARGE SCALE GENOMIC DNA]</scope>
    <source>
        <strain evidence="9">cv. Chardonnay</strain>
        <tissue evidence="8">Leaf</tissue>
    </source>
</reference>
<dbReference type="Pfam" id="PF00831">
    <property type="entry name" value="Ribosomal_L29"/>
    <property type="match status" value="1"/>
</dbReference>
<dbReference type="EMBL" id="QGNW01000001">
    <property type="protein sequence ID" value="RVX23703.1"/>
    <property type="molecule type" value="Genomic_DNA"/>
</dbReference>
<dbReference type="GO" id="GO:0006412">
    <property type="term" value="P:translation"/>
    <property type="evidence" value="ECO:0007669"/>
    <property type="project" value="InterPro"/>
</dbReference>
<gene>
    <name evidence="8" type="primary">RPL29</name>
    <name evidence="8" type="ORF">CK203_000386</name>
</gene>
<organism evidence="8 9">
    <name type="scientific">Vitis vinifera</name>
    <name type="common">Grape</name>
    <dbReference type="NCBI Taxonomy" id="29760"/>
    <lineage>
        <taxon>Eukaryota</taxon>
        <taxon>Viridiplantae</taxon>
        <taxon>Streptophyta</taxon>
        <taxon>Embryophyta</taxon>
        <taxon>Tracheophyta</taxon>
        <taxon>Spermatophyta</taxon>
        <taxon>Magnoliopsida</taxon>
        <taxon>eudicotyledons</taxon>
        <taxon>Gunneridae</taxon>
        <taxon>Pentapetalae</taxon>
        <taxon>rosids</taxon>
        <taxon>Vitales</taxon>
        <taxon>Vitaceae</taxon>
        <taxon>Viteae</taxon>
        <taxon>Vitis</taxon>
    </lineage>
</organism>
<dbReference type="Proteomes" id="UP000288805">
    <property type="component" value="Unassembled WGS sequence"/>
</dbReference>
<evidence type="ECO:0000313" key="8">
    <source>
        <dbReference type="EMBL" id="RVX23703.1"/>
    </source>
</evidence>
<comment type="caution">
    <text evidence="8">The sequence shown here is derived from an EMBL/GenBank/DDBJ whole genome shotgun (WGS) entry which is preliminary data.</text>
</comment>